<evidence type="ECO:0000313" key="3">
    <source>
        <dbReference type="Proteomes" id="UP001139103"/>
    </source>
</evidence>
<dbReference type="EMBL" id="JAJKFT010000010">
    <property type="protein sequence ID" value="MCC9630136.1"/>
    <property type="molecule type" value="Genomic_DNA"/>
</dbReference>
<keyword evidence="1" id="KW-1133">Transmembrane helix</keyword>
<keyword evidence="3" id="KW-1185">Reference proteome</keyword>
<evidence type="ECO:0000256" key="1">
    <source>
        <dbReference type="SAM" id="Phobius"/>
    </source>
</evidence>
<name>A0A9X1MP51_9BACT</name>
<accession>A0A9X1MP51</accession>
<feature type="transmembrane region" description="Helical" evidence="1">
    <location>
        <begin position="38"/>
        <end position="56"/>
    </location>
</feature>
<reference evidence="2" key="1">
    <citation type="submission" date="2021-11" db="EMBL/GenBank/DDBJ databases">
        <title>Genome sequence.</title>
        <authorList>
            <person name="Sun Q."/>
        </authorList>
    </citation>
    <scope>NUCLEOTIDE SEQUENCE</scope>
    <source>
        <strain evidence="2">JC732</strain>
    </source>
</reference>
<comment type="caution">
    <text evidence="2">The sequence shown here is derived from an EMBL/GenBank/DDBJ whole genome shotgun (WGS) entry which is preliminary data.</text>
</comment>
<dbReference type="Proteomes" id="UP001139103">
    <property type="component" value="Unassembled WGS sequence"/>
</dbReference>
<organism evidence="2 3">
    <name type="scientific">Blastopirellula sediminis</name>
    <dbReference type="NCBI Taxonomy" id="2894196"/>
    <lineage>
        <taxon>Bacteria</taxon>
        <taxon>Pseudomonadati</taxon>
        <taxon>Planctomycetota</taxon>
        <taxon>Planctomycetia</taxon>
        <taxon>Pirellulales</taxon>
        <taxon>Pirellulaceae</taxon>
        <taxon>Blastopirellula</taxon>
    </lineage>
</organism>
<dbReference type="RefSeq" id="WP_230221015.1">
    <property type="nucleotide sequence ID" value="NZ_JAJKFT010000010.1"/>
</dbReference>
<evidence type="ECO:0000313" key="2">
    <source>
        <dbReference type="EMBL" id="MCC9630136.1"/>
    </source>
</evidence>
<protein>
    <submittedName>
        <fullName evidence="2">Uncharacterized protein</fullName>
    </submittedName>
</protein>
<gene>
    <name evidence="2" type="ORF">LOC68_17215</name>
</gene>
<dbReference type="AlphaFoldDB" id="A0A9X1MP51"/>
<keyword evidence="1" id="KW-0472">Membrane</keyword>
<proteinExistence type="predicted"/>
<keyword evidence="1" id="KW-0812">Transmembrane</keyword>
<sequence>MRESLKPLVALVLMISLVLASVAWYVYGNDPPTPTLWLMWIGTPLLSIVCCVALLLPDRRQNLAEDFLTELHGEFLNRNGFCFSVGPAAEAGLCYIYVFYQNQFANRSIGRVAIRPARGFWMTRPDFPTICVDVAMEPGEYGWVRMPMPVPTSLQGKQQAFEVGAAVSYPEGKGIQLRFAEGILLRTNSEFNDAFQTALVVAANLTGQFMAFKPTMIKLQLPTGVASELTGEIRHDRQTIWTYSAPAI</sequence>